<comment type="caution">
    <text evidence="2">The sequence shown here is derived from an EMBL/GenBank/DDBJ whole genome shotgun (WGS) entry which is preliminary data.</text>
</comment>
<organism evidence="2 3">
    <name type="scientific">Austropuccinia psidii MF-1</name>
    <dbReference type="NCBI Taxonomy" id="1389203"/>
    <lineage>
        <taxon>Eukaryota</taxon>
        <taxon>Fungi</taxon>
        <taxon>Dikarya</taxon>
        <taxon>Basidiomycota</taxon>
        <taxon>Pucciniomycotina</taxon>
        <taxon>Pucciniomycetes</taxon>
        <taxon>Pucciniales</taxon>
        <taxon>Sphaerophragmiaceae</taxon>
        <taxon>Austropuccinia</taxon>
    </lineage>
</organism>
<proteinExistence type="predicted"/>
<dbReference type="OrthoDB" id="5592268at2759"/>
<dbReference type="InterPro" id="IPR041588">
    <property type="entry name" value="Integrase_H2C2"/>
</dbReference>
<evidence type="ECO:0000313" key="2">
    <source>
        <dbReference type="EMBL" id="MBW0469033.1"/>
    </source>
</evidence>
<dbReference type="Gene3D" id="1.10.340.70">
    <property type="match status" value="1"/>
</dbReference>
<keyword evidence="3" id="KW-1185">Reference proteome</keyword>
<evidence type="ECO:0000259" key="1">
    <source>
        <dbReference type="Pfam" id="PF17921"/>
    </source>
</evidence>
<protein>
    <recommendedName>
        <fullName evidence="1">Integrase zinc-binding domain-containing protein</fullName>
    </recommendedName>
</protein>
<name>A0A9Q3BQ13_9BASI</name>
<dbReference type="Proteomes" id="UP000765509">
    <property type="component" value="Unassembled WGS sequence"/>
</dbReference>
<evidence type="ECO:0000313" key="3">
    <source>
        <dbReference type="Proteomes" id="UP000765509"/>
    </source>
</evidence>
<sequence>MNGLLYHREKHTSAPTVVGRDHISLFLQECHDCPYMGHMSVDRIKERAASTDWCPKWEKELSEYTNSCERCQNQNRRHGKKYGLLQDIEESKHLWGTINMDW</sequence>
<reference evidence="2" key="1">
    <citation type="submission" date="2021-03" db="EMBL/GenBank/DDBJ databases">
        <title>Draft genome sequence of rust myrtle Austropuccinia psidii MF-1, a brazilian biotype.</title>
        <authorList>
            <person name="Quecine M.C."/>
            <person name="Pachon D.M.R."/>
            <person name="Bonatelli M.L."/>
            <person name="Correr F.H."/>
            <person name="Franceschini L.M."/>
            <person name="Leite T.F."/>
            <person name="Margarido G.R.A."/>
            <person name="Almeida C.A."/>
            <person name="Ferrarezi J.A."/>
            <person name="Labate C.A."/>
        </authorList>
    </citation>
    <scope>NUCLEOTIDE SEQUENCE</scope>
    <source>
        <strain evidence="2">MF-1</strain>
    </source>
</reference>
<gene>
    <name evidence="2" type="ORF">O181_008748</name>
</gene>
<accession>A0A9Q3BQ13</accession>
<dbReference type="EMBL" id="AVOT02002059">
    <property type="protein sequence ID" value="MBW0469033.1"/>
    <property type="molecule type" value="Genomic_DNA"/>
</dbReference>
<dbReference type="Pfam" id="PF17921">
    <property type="entry name" value="Integrase_H2C2"/>
    <property type="match status" value="1"/>
</dbReference>
<feature type="domain" description="Integrase zinc-binding" evidence="1">
    <location>
        <begin position="21"/>
        <end position="76"/>
    </location>
</feature>
<dbReference type="AlphaFoldDB" id="A0A9Q3BQ13"/>